<dbReference type="SUPFAM" id="SSF88946">
    <property type="entry name" value="Sigma2 domain of RNA polymerase sigma factors"/>
    <property type="match status" value="1"/>
</dbReference>
<dbReference type="PANTHER" id="PTHR43133:SF46">
    <property type="entry name" value="RNA POLYMERASE SIGMA-70 FACTOR ECF SUBFAMILY"/>
    <property type="match status" value="1"/>
</dbReference>
<dbReference type="Gene3D" id="1.10.10.10">
    <property type="entry name" value="Winged helix-like DNA-binding domain superfamily/Winged helix DNA-binding domain"/>
    <property type="match status" value="1"/>
</dbReference>
<dbReference type="Gene3D" id="1.10.1740.10">
    <property type="match status" value="1"/>
</dbReference>
<feature type="domain" description="RNA polymerase sigma factor 70 region 4 type 2" evidence="5">
    <location>
        <begin position="120"/>
        <end position="169"/>
    </location>
</feature>
<dbReference type="EMBL" id="ADLV01000019">
    <property type="protein sequence ID" value="EGK02102.1"/>
    <property type="molecule type" value="Genomic_DNA"/>
</dbReference>
<evidence type="ECO:0000256" key="3">
    <source>
        <dbReference type="ARBA" id="ARBA00023082"/>
    </source>
</evidence>
<dbReference type="GO" id="GO:0003677">
    <property type="term" value="F:DNA binding"/>
    <property type="evidence" value="ECO:0007669"/>
    <property type="project" value="InterPro"/>
</dbReference>
<dbReference type="Pfam" id="PF08281">
    <property type="entry name" value="Sigma70_r4_2"/>
    <property type="match status" value="1"/>
</dbReference>
<protein>
    <recommendedName>
        <fullName evidence="5">RNA polymerase sigma factor 70 region 4 type 2 domain-containing protein</fullName>
    </recommendedName>
</protein>
<dbReference type="HOGENOM" id="CLU_047691_4_0_10"/>
<evidence type="ECO:0000256" key="1">
    <source>
        <dbReference type="ARBA" id="ARBA00010641"/>
    </source>
</evidence>
<evidence type="ECO:0000259" key="5">
    <source>
        <dbReference type="Pfam" id="PF08281"/>
    </source>
</evidence>
<dbReference type="GO" id="GO:0016987">
    <property type="term" value="F:sigma factor activity"/>
    <property type="evidence" value="ECO:0007669"/>
    <property type="project" value="UniProtKB-KW"/>
</dbReference>
<dbReference type="InterPro" id="IPR014284">
    <property type="entry name" value="RNA_pol_sigma-70_dom"/>
</dbReference>
<evidence type="ECO:0000313" key="6">
    <source>
        <dbReference type="EMBL" id="EGK02102.1"/>
    </source>
</evidence>
<gene>
    <name evidence="6" type="ORF">HMPREF9455_01736</name>
</gene>
<dbReference type="eggNOG" id="COG1595">
    <property type="taxonomic scope" value="Bacteria"/>
</dbReference>
<evidence type="ECO:0000256" key="2">
    <source>
        <dbReference type="ARBA" id="ARBA00023015"/>
    </source>
</evidence>
<evidence type="ECO:0000313" key="7">
    <source>
        <dbReference type="Proteomes" id="UP000004913"/>
    </source>
</evidence>
<sequence length="189" mass="22419">MLKDELIMQNFNELFSLYRNRFILFAISYVDNKEVAEDIVMDSFMYYWEKRTELADTSNIPGYILTTIKHKSLNYLKHKLHVEKTHSEIKSHQSRVTELNISSLEACEPQELLARELKALIMNTLKQLPEPTRTIFIKSRLNNKTYKEIGYDLNISEKSIEYHLTKAVKILKENLKDYLHLLILLSFFK</sequence>
<dbReference type="NCBIfam" id="TIGR02937">
    <property type="entry name" value="sigma70-ECF"/>
    <property type="match status" value="1"/>
</dbReference>
<comment type="caution">
    <text evidence="6">The sequence shown here is derived from an EMBL/GenBank/DDBJ whole genome shotgun (WGS) entry which is preliminary data.</text>
</comment>
<dbReference type="NCBIfam" id="TIGR02985">
    <property type="entry name" value="Sig70_bacteroi1"/>
    <property type="match status" value="1"/>
</dbReference>
<dbReference type="InterPro" id="IPR013249">
    <property type="entry name" value="RNA_pol_sigma70_r4_t2"/>
</dbReference>
<dbReference type="STRING" id="742766.HMPREF9455_01736"/>
<keyword evidence="4" id="KW-0804">Transcription</keyword>
<keyword evidence="3" id="KW-0731">Sigma factor</keyword>
<accession>F5IXB9</accession>
<organism evidence="6 7">
    <name type="scientific">Dysgonomonas gadei ATCC BAA-286</name>
    <dbReference type="NCBI Taxonomy" id="742766"/>
    <lineage>
        <taxon>Bacteria</taxon>
        <taxon>Pseudomonadati</taxon>
        <taxon>Bacteroidota</taxon>
        <taxon>Bacteroidia</taxon>
        <taxon>Bacteroidales</taxon>
        <taxon>Dysgonomonadaceae</taxon>
        <taxon>Dysgonomonas</taxon>
    </lineage>
</organism>
<keyword evidence="7" id="KW-1185">Reference proteome</keyword>
<dbReference type="InterPro" id="IPR039425">
    <property type="entry name" value="RNA_pol_sigma-70-like"/>
</dbReference>
<dbReference type="GO" id="GO:0006352">
    <property type="term" value="P:DNA-templated transcription initiation"/>
    <property type="evidence" value="ECO:0007669"/>
    <property type="project" value="InterPro"/>
</dbReference>
<dbReference type="InterPro" id="IPR013324">
    <property type="entry name" value="RNA_pol_sigma_r3/r4-like"/>
</dbReference>
<dbReference type="SUPFAM" id="SSF88659">
    <property type="entry name" value="Sigma3 and sigma4 domains of RNA polymerase sigma factors"/>
    <property type="match status" value="1"/>
</dbReference>
<comment type="similarity">
    <text evidence="1">Belongs to the sigma-70 factor family. ECF subfamily.</text>
</comment>
<dbReference type="InterPro" id="IPR036388">
    <property type="entry name" value="WH-like_DNA-bd_sf"/>
</dbReference>
<name>F5IXB9_9BACT</name>
<dbReference type="InterPro" id="IPR013325">
    <property type="entry name" value="RNA_pol_sigma_r2"/>
</dbReference>
<reference evidence="6 7" key="1">
    <citation type="submission" date="2011-04" db="EMBL/GenBank/DDBJ databases">
        <title>The Genome Sequence of Dysgonomonas gadei ATCC BAA-286.</title>
        <authorList>
            <consortium name="The Broad Institute Genome Sequencing Platform"/>
            <person name="Earl A."/>
            <person name="Ward D."/>
            <person name="Feldgarden M."/>
            <person name="Gevers D."/>
            <person name="Pudlo N."/>
            <person name="Martens E."/>
            <person name="Allen-Vercoe E."/>
            <person name="Young S.K."/>
            <person name="Zeng Q."/>
            <person name="Gargeya S."/>
            <person name="Fitzgerald M."/>
            <person name="Haas B."/>
            <person name="Abouelleil A."/>
            <person name="Alvarado L."/>
            <person name="Arachchi H.M."/>
            <person name="Berlin A."/>
            <person name="Brown A."/>
            <person name="Chapman S.B."/>
            <person name="Chen Z."/>
            <person name="Dunbar C."/>
            <person name="Freedman E."/>
            <person name="Gearin G."/>
            <person name="Gellesch M."/>
            <person name="Goldberg J."/>
            <person name="Griggs A."/>
            <person name="Gujja S."/>
            <person name="Heiman D."/>
            <person name="Howarth C."/>
            <person name="Larson L."/>
            <person name="Lui A."/>
            <person name="MacDonald P.J.P."/>
            <person name="Mehta T."/>
            <person name="Montmayeur A."/>
            <person name="Murphy C."/>
            <person name="Neiman D."/>
            <person name="Pearson M."/>
            <person name="Priest M."/>
            <person name="Roberts A."/>
            <person name="Saif S."/>
            <person name="Shea T."/>
            <person name="Shenoy N."/>
            <person name="Sisk P."/>
            <person name="Stolte C."/>
            <person name="Sykes S."/>
            <person name="Yandava C."/>
            <person name="Wortman J."/>
            <person name="Nusbaum C."/>
            <person name="Birren B."/>
        </authorList>
    </citation>
    <scope>NUCLEOTIDE SEQUENCE [LARGE SCALE GENOMIC DNA]</scope>
    <source>
        <strain evidence="6 7">ATCC BAA-286</strain>
    </source>
</reference>
<dbReference type="InterPro" id="IPR014327">
    <property type="entry name" value="RNA_pol_sigma70_bacteroid"/>
</dbReference>
<dbReference type="PANTHER" id="PTHR43133">
    <property type="entry name" value="RNA POLYMERASE ECF-TYPE SIGMA FACTO"/>
    <property type="match status" value="1"/>
</dbReference>
<dbReference type="Proteomes" id="UP000004913">
    <property type="component" value="Unassembled WGS sequence"/>
</dbReference>
<dbReference type="AlphaFoldDB" id="F5IXB9"/>
<keyword evidence="2" id="KW-0805">Transcription regulation</keyword>
<proteinExistence type="inferred from homology"/>
<evidence type="ECO:0000256" key="4">
    <source>
        <dbReference type="ARBA" id="ARBA00023163"/>
    </source>
</evidence>